<dbReference type="CDD" id="cd11386">
    <property type="entry name" value="MCP_signal"/>
    <property type="match status" value="1"/>
</dbReference>
<dbReference type="GO" id="GO:0007165">
    <property type="term" value="P:signal transduction"/>
    <property type="evidence" value="ECO:0007669"/>
    <property type="project" value="UniProtKB-KW"/>
</dbReference>
<evidence type="ECO:0000259" key="9">
    <source>
        <dbReference type="PROSITE" id="PS50885"/>
    </source>
</evidence>
<dbReference type="GO" id="GO:0005886">
    <property type="term" value="C:plasma membrane"/>
    <property type="evidence" value="ECO:0007669"/>
    <property type="project" value="UniProtKB-SubCell"/>
</dbReference>
<comment type="similarity">
    <text evidence="5">Belongs to the methyl-accepting chemotaxis (MCP) protein family.</text>
</comment>
<name>A0A1G9S6A2_9BACI</name>
<evidence type="ECO:0000256" key="3">
    <source>
        <dbReference type="ARBA" id="ARBA00023136"/>
    </source>
</evidence>
<dbReference type="Gene3D" id="1.10.287.950">
    <property type="entry name" value="Methyl-accepting chemotaxis protein"/>
    <property type="match status" value="1"/>
</dbReference>
<dbReference type="SUPFAM" id="SSF58104">
    <property type="entry name" value="Methyl-accepting chemotaxis protein (MCP) signaling domain"/>
    <property type="match status" value="1"/>
</dbReference>
<reference evidence="11" key="1">
    <citation type="submission" date="2016-10" db="EMBL/GenBank/DDBJ databases">
        <authorList>
            <person name="Varghese N."/>
            <person name="Submissions S."/>
        </authorList>
    </citation>
    <scope>NUCLEOTIDE SEQUENCE [LARGE SCALE GENOMIC DNA]</scope>
    <source>
        <strain evidence="11">CGMCC 1.6199</strain>
    </source>
</reference>
<feature type="domain" description="HAMP" evidence="9">
    <location>
        <begin position="77"/>
        <end position="129"/>
    </location>
</feature>
<dbReference type="Pfam" id="PF00672">
    <property type="entry name" value="HAMP"/>
    <property type="match status" value="1"/>
</dbReference>
<protein>
    <submittedName>
        <fullName evidence="10">Methyl-accepting chemotaxis protein</fullName>
    </submittedName>
</protein>
<dbReference type="RefSeq" id="WP_083334802.1">
    <property type="nucleotide sequence ID" value="NZ_FNHF01000002.1"/>
</dbReference>
<proteinExistence type="inferred from homology"/>
<dbReference type="InterPro" id="IPR003660">
    <property type="entry name" value="HAMP_dom"/>
</dbReference>
<feature type="domain" description="Methyl-accepting transducer" evidence="8">
    <location>
        <begin position="148"/>
        <end position="405"/>
    </location>
</feature>
<dbReference type="EMBL" id="FNHF01000002">
    <property type="protein sequence ID" value="SDM30921.1"/>
    <property type="molecule type" value="Genomic_DNA"/>
</dbReference>
<evidence type="ECO:0000256" key="5">
    <source>
        <dbReference type="ARBA" id="ARBA00029447"/>
    </source>
</evidence>
<keyword evidence="3 7" id="KW-0472">Membrane</keyword>
<evidence type="ECO:0000256" key="1">
    <source>
        <dbReference type="ARBA" id="ARBA00004236"/>
    </source>
</evidence>
<evidence type="ECO:0000256" key="6">
    <source>
        <dbReference type="PROSITE-ProRule" id="PRU00284"/>
    </source>
</evidence>
<keyword evidence="7" id="KW-1133">Transmembrane helix</keyword>
<dbReference type="AlphaFoldDB" id="A0A1G9S6A2"/>
<dbReference type="SMART" id="SM00304">
    <property type="entry name" value="HAMP"/>
    <property type="match status" value="2"/>
</dbReference>
<keyword evidence="4 6" id="KW-0807">Transducer</keyword>
<evidence type="ECO:0000256" key="7">
    <source>
        <dbReference type="SAM" id="Phobius"/>
    </source>
</evidence>
<dbReference type="SMART" id="SM00283">
    <property type="entry name" value="MA"/>
    <property type="match status" value="1"/>
</dbReference>
<dbReference type="Pfam" id="PF00015">
    <property type="entry name" value="MCPsignal"/>
    <property type="match status" value="1"/>
</dbReference>
<evidence type="ECO:0000313" key="11">
    <source>
        <dbReference type="Proteomes" id="UP000182347"/>
    </source>
</evidence>
<feature type="transmembrane region" description="Helical" evidence="7">
    <location>
        <begin position="12"/>
        <end position="33"/>
    </location>
</feature>
<evidence type="ECO:0000256" key="2">
    <source>
        <dbReference type="ARBA" id="ARBA00022475"/>
    </source>
</evidence>
<accession>A0A1G9S6A2</accession>
<dbReference type="InterPro" id="IPR004089">
    <property type="entry name" value="MCPsignal_dom"/>
</dbReference>
<keyword evidence="11" id="KW-1185">Reference proteome</keyword>
<dbReference type="Gene3D" id="6.10.340.10">
    <property type="match status" value="1"/>
</dbReference>
<dbReference type="PANTHER" id="PTHR32089">
    <property type="entry name" value="METHYL-ACCEPTING CHEMOTAXIS PROTEIN MCPB"/>
    <property type="match status" value="1"/>
</dbReference>
<feature type="transmembrane region" description="Helical" evidence="7">
    <location>
        <begin position="53"/>
        <end position="76"/>
    </location>
</feature>
<organism evidence="10 11">
    <name type="scientific">Sediminibacillus halophilus</name>
    <dbReference type="NCBI Taxonomy" id="482461"/>
    <lineage>
        <taxon>Bacteria</taxon>
        <taxon>Bacillati</taxon>
        <taxon>Bacillota</taxon>
        <taxon>Bacilli</taxon>
        <taxon>Bacillales</taxon>
        <taxon>Bacillaceae</taxon>
        <taxon>Sediminibacillus</taxon>
    </lineage>
</organism>
<dbReference type="STRING" id="482461.SAMN05216244_2299"/>
<comment type="subcellular location">
    <subcellularLocation>
        <location evidence="1">Cell membrane</location>
    </subcellularLocation>
</comment>
<dbReference type="CDD" id="cd06225">
    <property type="entry name" value="HAMP"/>
    <property type="match status" value="1"/>
</dbReference>
<dbReference type="PANTHER" id="PTHR32089:SF114">
    <property type="entry name" value="METHYL-ACCEPTING CHEMOTAXIS PROTEIN MCPB"/>
    <property type="match status" value="1"/>
</dbReference>
<keyword evidence="2" id="KW-1003">Cell membrane</keyword>
<evidence type="ECO:0000313" key="10">
    <source>
        <dbReference type="EMBL" id="SDM30921.1"/>
    </source>
</evidence>
<dbReference type="PROSITE" id="PS50111">
    <property type="entry name" value="CHEMOTAXIS_TRANSDUC_2"/>
    <property type="match status" value="1"/>
</dbReference>
<evidence type="ECO:0000259" key="8">
    <source>
        <dbReference type="PROSITE" id="PS50111"/>
    </source>
</evidence>
<dbReference type="OrthoDB" id="369835at2"/>
<dbReference type="PROSITE" id="PS50885">
    <property type="entry name" value="HAMP"/>
    <property type="match status" value="1"/>
</dbReference>
<evidence type="ECO:0000256" key="4">
    <source>
        <dbReference type="ARBA" id="ARBA00023224"/>
    </source>
</evidence>
<keyword evidence="7" id="KW-0812">Transmembrane</keyword>
<sequence length="436" mass="47546">MKVKHRIFGSTVQRQILIPFLAVLILSGLAISLQGMLIMNTVKAEIENKATQIIIPMGIGLILTLVVASFLSILLASRMTKPIKQLQSKMRQVEEGDLSIDLKNDRTDEIGQLAASVDNMKNRMNVLIENVASVSDHVSKHSQELTHSSLEVKRGSEQVATTMQELASGAGLQAEHSGKLSQGMKQYNERVREANNNGQVIYNAAEQIIMMVSEGTQLMDTSVEQMEKIESIVKNAVEKVQVLDQQSQEITKLVSVIKDIAEQTNLLALNAAIEAARAGEQGKGFAVVADEVRKLAEQVSNSIADITGIVGSIQSESNAVSDSLMSGYEEVDQGSTQIRKTGDNFKRISSALSEMVGSVMSVNESLQTITKDSDALSSSINEIATIAQESAAGIEQTSASTQQTSSSMEEITNQFEQMERRLTELQQFTKDYQFTI</sequence>
<gene>
    <name evidence="10" type="ORF">SAMN05216244_2299</name>
</gene>
<dbReference type="Proteomes" id="UP000182347">
    <property type="component" value="Unassembled WGS sequence"/>
</dbReference>